<reference evidence="1 2" key="1">
    <citation type="submission" date="2019-08" db="EMBL/GenBank/DDBJ databases">
        <title>The genome of the soybean aphid Biotype 1, its phylome, world population structure and adaptation to the North American continent.</title>
        <authorList>
            <person name="Giordano R."/>
            <person name="Donthu R.K."/>
            <person name="Hernandez A.G."/>
            <person name="Wright C.L."/>
            <person name="Zimin A.V."/>
        </authorList>
    </citation>
    <scope>NUCLEOTIDE SEQUENCE [LARGE SCALE GENOMIC DNA]</scope>
    <source>
        <tissue evidence="1">Whole aphids</tissue>
    </source>
</reference>
<name>A0A6G0T9K1_APHGL</name>
<evidence type="ECO:0000313" key="2">
    <source>
        <dbReference type="Proteomes" id="UP000475862"/>
    </source>
</evidence>
<organism evidence="1 2">
    <name type="scientific">Aphis glycines</name>
    <name type="common">Soybean aphid</name>
    <dbReference type="NCBI Taxonomy" id="307491"/>
    <lineage>
        <taxon>Eukaryota</taxon>
        <taxon>Metazoa</taxon>
        <taxon>Ecdysozoa</taxon>
        <taxon>Arthropoda</taxon>
        <taxon>Hexapoda</taxon>
        <taxon>Insecta</taxon>
        <taxon>Pterygota</taxon>
        <taxon>Neoptera</taxon>
        <taxon>Paraneoptera</taxon>
        <taxon>Hemiptera</taxon>
        <taxon>Sternorrhyncha</taxon>
        <taxon>Aphidomorpha</taxon>
        <taxon>Aphidoidea</taxon>
        <taxon>Aphididae</taxon>
        <taxon>Aphidini</taxon>
        <taxon>Aphis</taxon>
        <taxon>Aphis</taxon>
    </lineage>
</organism>
<comment type="caution">
    <text evidence="1">The sequence shown here is derived from an EMBL/GenBank/DDBJ whole genome shotgun (WGS) entry which is preliminary data.</text>
</comment>
<gene>
    <name evidence="1" type="ORF">AGLY_012201</name>
</gene>
<proteinExistence type="predicted"/>
<accession>A0A6G0T9K1</accession>
<keyword evidence="2" id="KW-1185">Reference proteome</keyword>
<dbReference type="Proteomes" id="UP000475862">
    <property type="component" value="Unassembled WGS sequence"/>
</dbReference>
<dbReference type="EMBL" id="VYZN01000048">
    <property type="protein sequence ID" value="KAE9528626.1"/>
    <property type="molecule type" value="Genomic_DNA"/>
</dbReference>
<dbReference type="AlphaFoldDB" id="A0A6G0T9K1"/>
<sequence>MYEMKAEFFISKMHKKVDSESFLQENKSLIIIENSTATETKYNKLILTYPDLAFRFNTSEITVECTEFSRLKLLIGVVPNSVIIYASKLYSGSTSDKKNCRPLWSFLLSDLMPFNALVNFQNSIDIHFHYKMNEFCHQSMFQVLRQYVIVNMLIQLSSHKFEFITITICSKCRRIPLNVNKLGSAPFSLHIKHIKKVFILHMTCIDLIINVTLFGSLPIVLNCNILSRILIPSKCQNSSFELSFPAVFSGNNTLLDCVGMVDNCTQLPLNSLS</sequence>
<evidence type="ECO:0000313" key="1">
    <source>
        <dbReference type="EMBL" id="KAE9528626.1"/>
    </source>
</evidence>
<protein>
    <submittedName>
        <fullName evidence="1">Uncharacterized protein</fullName>
    </submittedName>
</protein>